<accession>A0A4P2VTX6</accession>
<evidence type="ECO:0000313" key="2">
    <source>
        <dbReference type="EMBL" id="BBH52875.1"/>
    </source>
</evidence>
<dbReference type="EMBL" id="AP019368">
    <property type="protein sequence ID" value="BBH52875.1"/>
    <property type="molecule type" value="Genomic_DNA"/>
</dbReference>
<gene>
    <name evidence="2" type="ORF">JCM31447_13180</name>
</gene>
<feature type="transmembrane region" description="Helical" evidence="1">
    <location>
        <begin position="46"/>
        <end position="69"/>
    </location>
</feature>
<protein>
    <submittedName>
        <fullName evidence="2">ABC transporter</fullName>
    </submittedName>
</protein>
<dbReference type="KEGG" id="sbf:JCM31447_13180"/>
<dbReference type="Pfam" id="PF13346">
    <property type="entry name" value="ABC2_membrane_5"/>
    <property type="match status" value="1"/>
</dbReference>
<feature type="transmembrane region" description="Helical" evidence="1">
    <location>
        <begin position="127"/>
        <end position="151"/>
    </location>
</feature>
<reference evidence="2 3" key="1">
    <citation type="submission" date="2018-12" db="EMBL/GenBank/DDBJ databases">
        <title>Rubrispira sanarue gen. nov., sp., nov., a member of the order Silvanigrellales, isolated from a brackish lake in Hamamatsu Japan.</title>
        <authorList>
            <person name="Maejima Y."/>
            <person name="Iino T."/>
            <person name="Muraguchi Y."/>
            <person name="Fukuda K."/>
            <person name="Nojiri H."/>
            <person name="Ohkuma M."/>
            <person name="Moriuchi R."/>
            <person name="Dohra H."/>
            <person name="Kimbara K."/>
            <person name="Shintani M."/>
        </authorList>
    </citation>
    <scope>NUCLEOTIDE SEQUENCE [LARGE SCALE GENOMIC DNA]</scope>
    <source>
        <strain evidence="2 3">RF1110005</strain>
    </source>
</reference>
<dbReference type="AlphaFoldDB" id="A0A4P2VTX6"/>
<feature type="transmembrane region" description="Helical" evidence="1">
    <location>
        <begin position="163"/>
        <end position="184"/>
    </location>
</feature>
<dbReference type="RefSeq" id="WP_130607726.1">
    <property type="nucleotide sequence ID" value="NZ_AP019368.1"/>
</dbReference>
<evidence type="ECO:0000256" key="1">
    <source>
        <dbReference type="SAM" id="Phobius"/>
    </source>
</evidence>
<name>A0A4P2VTX6_FLUSA</name>
<proteinExistence type="predicted"/>
<dbReference type="OrthoDB" id="9786643at2"/>
<keyword evidence="3" id="KW-1185">Reference proteome</keyword>
<dbReference type="InterPro" id="IPR025699">
    <property type="entry name" value="ABC2_memb-like"/>
</dbReference>
<dbReference type="Proteomes" id="UP000291236">
    <property type="component" value="Chromosome"/>
</dbReference>
<sequence>MILGLNYFKIYFLSTVRNVPALFFTLIFPPLMLLLFANQWDEKNSLGALIVFFNYSVQTVSLMLLGMGVTQEKNSEWAKYLRSLPVGIKPMLVGRLLHTLSLSFINIISITLVALFILRINVTADQILFFATIAILGAIPMALLGMAIGYAANPESSRSIFTLLNLLLFFGSFSLPATGIFATVRSFIPTYQWTVLSYSYVDRTINIVEPLICLSLYSFLFLILFYKIHKKSQSR</sequence>
<keyword evidence="1" id="KW-0812">Transmembrane</keyword>
<keyword evidence="1" id="KW-0472">Membrane</keyword>
<evidence type="ECO:0000313" key="3">
    <source>
        <dbReference type="Proteomes" id="UP000291236"/>
    </source>
</evidence>
<organism evidence="2 3">
    <name type="scientific">Fluviispira sanaruensis</name>
    <dbReference type="NCBI Taxonomy" id="2493639"/>
    <lineage>
        <taxon>Bacteria</taxon>
        <taxon>Pseudomonadati</taxon>
        <taxon>Bdellovibrionota</taxon>
        <taxon>Oligoflexia</taxon>
        <taxon>Silvanigrellales</taxon>
        <taxon>Silvanigrellaceae</taxon>
        <taxon>Fluviispira</taxon>
    </lineage>
</organism>
<feature type="transmembrane region" description="Helical" evidence="1">
    <location>
        <begin position="99"/>
        <end position="121"/>
    </location>
</feature>
<feature type="transmembrane region" description="Helical" evidence="1">
    <location>
        <begin position="204"/>
        <end position="226"/>
    </location>
</feature>
<keyword evidence="1" id="KW-1133">Transmembrane helix</keyword>
<feature type="transmembrane region" description="Helical" evidence="1">
    <location>
        <begin position="21"/>
        <end position="40"/>
    </location>
</feature>